<dbReference type="RefSeq" id="WP_170883571.1">
    <property type="nucleotide sequence ID" value="NZ_JABEYA020000012.1"/>
</dbReference>
<keyword evidence="2" id="KW-1185">Reference proteome</keyword>
<comment type="caution">
    <text evidence="1">The sequence shown here is derived from an EMBL/GenBank/DDBJ whole genome shotgun (WGS) entry which is preliminary data.</text>
</comment>
<sequence>MNKAYVIASVAFGLLLGGGAGLVSSPTVSQNFESRTHIVTPTQDGSEKVRLRSSLSLKRSGQYEMYFLTGGLVGFNTAGHYHFSAYGLALMPFNAEQVVPEGKTLSTMETMFSQRGMHSIEDLTIIPYSESQIILVAPRYSYLFSTIEQ</sequence>
<organism evidence="1 2">
    <name type="scientific">Vibrio ostreicida</name>
    <dbReference type="NCBI Taxonomy" id="526588"/>
    <lineage>
        <taxon>Bacteria</taxon>
        <taxon>Pseudomonadati</taxon>
        <taxon>Pseudomonadota</taxon>
        <taxon>Gammaproteobacteria</taxon>
        <taxon>Vibrionales</taxon>
        <taxon>Vibrionaceae</taxon>
        <taxon>Vibrio</taxon>
    </lineage>
</organism>
<reference evidence="2" key="1">
    <citation type="journal article" date="2019" name="Int. J. Syst. Evol. Microbiol.">
        <title>The Global Catalogue of Microorganisms (GCM) 10K type strain sequencing project: providing services to taxonomists for standard genome sequencing and annotation.</title>
        <authorList>
            <consortium name="The Broad Institute Genomics Platform"/>
            <consortium name="The Broad Institute Genome Sequencing Center for Infectious Disease"/>
            <person name="Wu L."/>
            <person name="Ma J."/>
        </authorList>
    </citation>
    <scope>NUCLEOTIDE SEQUENCE [LARGE SCALE GENOMIC DNA]</scope>
    <source>
        <strain evidence="2">CECT 7398</strain>
    </source>
</reference>
<accession>A0ABT8BT49</accession>
<evidence type="ECO:0000313" key="2">
    <source>
        <dbReference type="Proteomes" id="UP001238540"/>
    </source>
</evidence>
<evidence type="ECO:0000313" key="1">
    <source>
        <dbReference type="EMBL" id="MDN3609849.1"/>
    </source>
</evidence>
<dbReference type="Proteomes" id="UP001238540">
    <property type="component" value="Unassembled WGS sequence"/>
</dbReference>
<dbReference type="EMBL" id="JAUFQC010000001">
    <property type="protein sequence ID" value="MDN3609849.1"/>
    <property type="molecule type" value="Genomic_DNA"/>
</dbReference>
<name>A0ABT8BT49_9VIBR</name>
<protein>
    <submittedName>
        <fullName evidence="1">Uncharacterized protein</fullName>
    </submittedName>
</protein>
<gene>
    <name evidence="1" type="ORF">QWZ16_09080</name>
</gene>
<proteinExistence type="predicted"/>